<evidence type="ECO:0000313" key="2">
    <source>
        <dbReference type="Proteomes" id="UP001055811"/>
    </source>
</evidence>
<organism evidence="1 2">
    <name type="scientific">Cichorium intybus</name>
    <name type="common">Chicory</name>
    <dbReference type="NCBI Taxonomy" id="13427"/>
    <lineage>
        <taxon>Eukaryota</taxon>
        <taxon>Viridiplantae</taxon>
        <taxon>Streptophyta</taxon>
        <taxon>Embryophyta</taxon>
        <taxon>Tracheophyta</taxon>
        <taxon>Spermatophyta</taxon>
        <taxon>Magnoliopsida</taxon>
        <taxon>eudicotyledons</taxon>
        <taxon>Gunneridae</taxon>
        <taxon>Pentapetalae</taxon>
        <taxon>asterids</taxon>
        <taxon>campanulids</taxon>
        <taxon>Asterales</taxon>
        <taxon>Asteraceae</taxon>
        <taxon>Cichorioideae</taxon>
        <taxon>Cichorieae</taxon>
        <taxon>Cichoriinae</taxon>
        <taxon>Cichorium</taxon>
    </lineage>
</organism>
<sequence length="114" mass="12836">MHENLGVVDGGSGFVSIKRTFLAVASDNLQLQFDLREYGVLHVFRYHTLRLMEKEEVKESSKLIFATTVACKLEDEAGIYGAPITGNANITLMERLIGNVNSVDTCRYYKHHND</sequence>
<gene>
    <name evidence="1" type="ORF">L2E82_39575</name>
</gene>
<name>A0ACB9AJD0_CICIN</name>
<dbReference type="EMBL" id="CM042015">
    <property type="protein sequence ID" value="KAI3709808.1"/>
    <property type="molecule type" value="Genomic_DNA"/>
</dbReference>
<accession>A0ACB9AJD0</accession>
<protein>
    <submittedName>
        <fullName evidence="1">Uncharacterized protein</fullName>
    </submittedName>
</protein>
<keyword evidence="2" id="KW-1185">Reference proteome</keyword>
<comment type="caution">
    <text evidence="1">The sequence shown here is derived from an EMBL/GenBank/DDBJ whole genome shotgun (WGS) entry which is preliminary data.</text>
</comment>
<evidence type="ECO:0000313" key="1">
    <source>
        <dbReference type="EMBL" id="KAI3709808.1"/>
    </source>
</evidence>
<proteinExistence type="predicted"/>
<dbReference type="Proteomes" id="UP001055811">
    <property type="component" value="Linkage Group LG07"/>
</dbReference>
<reference evidence="2" key="1">
    <citation type="journal article" date="2022" name="Mol. Ecol. Resour.">
        <title>The genomes of chicory, endive, great burdock and yacon provide insights into Asteraceae palaeo-polyploidization history and plant inulin production.</title>
        <authorList>
            <person name="Fan W."/>
            <person name="Wang S."/>
            <person name="Wang H."/>
            <person name="Wang A."/>
            <person name="Jiang F."/>
            <person name="Liu H."/>
            <person name="Zhao H."/>
            <person name="Xu D."/>
            <person name="Zhang Y."/>
        </authorList>
    </citation>
    <scope>NUCLEOTIDE SEQUENCE [LARGE SCALE GENOMIC DNA]</scope>
    <source>
        <strain evidence="2">cv. Punajuju</strain>
    </source>
</reference>
<reference evidence="1 2" key="2">
    <citation type="journal article" date="2022" name="Mol. Ecol. Resour.">
        <title>The genomes of chicory, endive, great burdock and yacon provide insights into Asteraceae paleo-polyploidization history and plant inulin production.</title>
        <authorList>
            <person name="Fan W."/>
            <person name="Wang S."/>
            <person name="Wang H."/>
            <person name="Wang A."/>
            <person name="Jiang F."/>
            <person name="Liu H."/>
            <person name="Zhao H."/>
            <person name="Xu D."/>
            <person name="Zhang Y."/>
        </authorList>
    </citation>
    <scope>NUCLEOTIDE SEQUENCE [LARGE SCALE GENOMIC DNA]</scope>
    <source>
        <strain evidence="2">cv. Punajuju</strain>
        <tissue evidence="1">Leaves</tissue>
    </source>
</reference>